<dbReference type="EMBL" id="SBJO01000032">
    <property type="protein sequence ID" value="KAF9764209.1"/>
    <property type="molecule type" value="Genomic_DNA"/>
</dbReference>
<dbReference type="OrthoDB" id="428577at2759"/>
<keyword evidence="7" id="KW-1185">Reference proteome</keyword>
<feature type="domain" description="AN1-type" evidence="5">
    <location>
        <begin position="45"/>
        <end position="92"/>
    </location>
</feature>
<evidence type="ECO:0000313" key="7">
    <source>
        <dbReference type="Proteomes" id="UP000740883"/>
    </source>
</evidence>
<name>A0A9P6GZS4_9MICR</name>
<evidence type="ECO:0000313" key="6">
    <source>
        <dbReference type="EMBL" id="KAF9764209.1"/>
    </source>
</evidence>
<keyword evidence="1" id="KW-0479">Metal-binding</keyword>
<comment type="caution">
    <text evidence="6">The sequence shown here is derived from an EMBL/GenBank/DDBJ whole genome shotgun (WGS) entry which is preliminary data.</text>
</comment>
<dbReference type="InterPro" id="IPR000058">
    <property type="entry name" value="Znf_AN1"/>
</dbReference>
<dbReference type="PANTHER" id="PTHR10634">
    <property type="entry name" value="AN1-TYPE ZINC FINGER PROTEIN"/>
    <property type="match status" value="1"/>
</dbReference>
<dbReference type="AlphaFoldDB" id="A0A9P6GZS4"/>
<keyword evidence="3" id="KW-0862">Zinc</keyword>
<dbReference type="Gene3D" id="4.10.1110.10">
    <property type="entry name" value="AN1-like Zinc finger"/>
    <property type="match status" value="1"/>
</dbReference>
<dbReference type="SUPFAM" id="SSF118310">
    <property type="entry name" value="AN1-like Zinc finger"/>
    <property type="match status" value="1"/>
</dbReference>
<evidence type="ECO:0000259" key="5">
    <source>
        <dbReference type="PROSITE" id="PS51039"/>
    </source>
</evidence>
<dbReference type="SMART" id="SM00154">
    <property type="entry name" value="ZnF_AN1"/>
    <property type="match status" value="1"/>
</dbReference>
<dbReference type="InterPro" id="IPR035896">
    <property type="entry name" value="AN1-like_Znf"/>
</dbReference>
<dbReference type="Pfam" id="PF01428">
    <property type="entry name" value="zf-AN1"/>
    <property type="match status" value="1"/>
</dbReference>
<evidence type="ECO:0000256" key="3">
    <source>
        <dbReference type="ARBA" id="ARBA00022833"/>
    </source>
</evidence>
<evidence type="ECO:0000256" key="2">
    <source>
        <dbReference type="ARBA" id="ARBA00022771"/>
    </source>
</evidence>
<dbReference type="PROSITE" id="PS51039">
    <property type="entry name" value="ZF_AN1"/>
    <property type="match status" value="1"/>
</dbReference>
<dbReference type="GO" id="GO:0008270">
    <property type="term" value="F:zinc ion binding"/>
    <property type="evidence" value="ECO:0007669"/>
    <property type="project" value="UniProtKB-KW"/>
</dbReference>
<keyword evidence="2 4" id="KW-0863">Zinc-finger</keyword>
<dbReference type="Proteomes" id="UP000740883">
    <property type="component" value="Unassembled WGS sequence"/>
</dbReference>
<accession>A0A9P6GZS4</accession>
<evidence type="ECO:0000256" key="4">
    <source>
        <dbReference type="PROSITE-ProRule" id="PRU00449"/>
    </source>
</evidence>
<proteinExistence type="predicted"/>
<gene>
    <name evidence="6" type="primary">ZFAND6</name>
    <name evidence="6" type="ORF">NGRA_0749</name>
</gene>
<organism evidence="6 7">
    <name type="scientific">Nosema granulosis</name>
    <dbReference type="NCBI Taxonomy" id="83296"/>
    <lineage>
        <taxon>Eukaryota</taxon>
        <taxon>Fungi</taxon>
        <taxon>Fungi incertae sedis</taxon>
        <taxon>Microsporidia</taxon>
        <taxon>Nosematidae</taxon>
        <taxon>Nosema</taxon>
    </lineage>
</organism>
<sequence length="110" mass="12806">MVNSVDKNVPVVFENKRKKSLDNDDVDTKKSKIIVEAIGKESKKEESVKKCTTCKRKLGVVSCYTCRCGNNFCTRHRFYDQHDCSFDYKTQAIEKLKINNPKIVNKRIRE</sequence>
<protein>
    <submittedName>
        <fullName evidence="6">AN1-type zinc finger protein 6</fullName>
    </submittedName>
</protein>
<evidence type="ECO:0000256" key="1">
    <source>
        <dbReference type="ARBA" id="ARBA00022723"/>
    </source>
</evidence>
<reference evidence="6 7" key="1">
    <citation type="journal article" date="2020" name="Genome Biol. Evol.">
        <title>Comparative genomics of strictly vertically transmitted, feminizing microsporidia endosymbionts of amphipod crustaceans.</title>
        <authorList>
            <person name="Cormier A."/>
            <person name="Chebbi M.A."/>
            <person name="Giraud I."/>
            <person name="Wattier R."/>
            <person name="Teixeira M."/>
            <person name="Gilbert C."/>
            <person name="Rigaud T."/>
            <person name="Cordaux R."/>
        </authorList>
    </citation>
    <scope>NUCLEOTIDE SEQUENCE [LARGE SCALE GENOMIC DNA]</scope>
    <source>
        <strain evidence="6 7">Ou3-Ou53</strain>
    </source>
</reference>
<dbReference type="InterPro" id="IPR050652">
    <property type="entry name" value="AN1_A20_ZnFinger"/>
</dbReference>